<reference evidence="3 4" key="1">
    <citation type="submission" date="2018-10" db="EMBL/GenBank/DDBJ databases">
        <title>Natronolimnobius sp. XQ-INN 246 isolated from Inner Mongolia Autonomous Region of China.</title>
        <authorList>
            <person name="Xue Q."/>
        </authorList>
    </citation>
    <scope>NUCLEOTIDE SEQUENCE [LARGE SCALE GENOMIC DNA]</scope>
    <source>
        <strain evidence="3 4">XQ-INN 246</strain>
    </source>
</reference>
<sequence length="138" mass="15587">MARPIGAYSRALTLALGTVTLASLPIWYGSGVPGLAELAVDRPPTWSTAILDGIVPLAERTASRERWELYYMYGVSVTGVVWTVGRVFQGWRFDREQLTFVPRTRHRTVRAVWQDARAPSASERESDRERYVDRTDDG</sequence>
<keyword evidence="2" id="KW-0472">Membrane</keyword>
<dbReference type="AlphaFoldDB" id="A0A4V6RUD5"/>
<dbReference type="EMBL" id="RBZW01000021">
    <property type="protein sequence ID" value="THE65157.1"/>
    <property type="molecule type" value="Genomic_DNA"/>
</dbReference>
<evidence type="ECO:0000256" key="2">
    <source>
        <dbReference type="SAM" id="Phobius"/>
    </source>
</evidence>
<keyword evidence="2" id="KW-1133">Transmembrane helix</keyword>
<comment type="caution">
    <text evidence="3">The sequence shown here is derived from an EMBL/GenBank/DDBJ whole genome shotgun (WGS) entry which is preliminary data.</text>
</comment>
<dbReference type="Proteomes" id="UP000318864">
    <property type="component" value="Unassembled WGS sequence"/>
</dbReference>
<name>A0A4V6RUD5_9EURY</name>
<evidence type="ECO:0000313" key="3">
    <source>
        <dbReference type="EMBL" id="THE65157.1"/>
    </source>
</evidence>
<proteinExistence type="predicted"/>
<gene>
    <name evidence="3" type="ORF">D8Y22_08005</name>
</gene>
<evidence type="ECO:0000256" key="1">
    <source>
        <dbReference type="SAM" id="MobiDB-lite"/>
    </source>
</evidence>
<feature type="compositionally biased region" description="Basic and acidic residues" evidence="1">
    <location>
        <begin position="122"/>
        <end position="138"/>
    </location>
</feature>
<dbReference type="Pfam" id="PF26045">
    <property type="entry name" value="OB_2TM_halo"/>
    <property type="match status" value="1"/>
</dbReference>
<dbReference type="InterPro" id="IPR058927">
    <property type="entry name" value="OB_2TM"/>
</dbReference>
<protein>
    <submittedName>
        <fullName evidence="3">Uncharacterized protein</fullName>
    </submittedName>
</protein>
<organism evidence="3 4">
    <name type="scientific">Salinadaptatus halalkaliphilus</name>
    <dbReference type="NCBI Taxonomy" id="2419781"/>
    <lineage>
        <taxon>Archaea</taxon>
        <taxon>Methanobacteriati</taxon>
        <taxon>Methanobacteriota</taxon>
        <taxon>Stenosarchaea group</taxon>
        <taxon>Halobacteria</taxon>
        <taxon>Halobacteriales</taxon>
        <taxon>Natrialbaceae</taxon>
        <taxon>Salinadaptatus</taxon>
    </lineage>
</organism>
<dbReference type="OrthoDB" id="206389at2157"/>
<evidence type="ECO:0000313" key="4">
    <source>
        <dbReference type="Proteomes" id="UP000318864"/>
    </source>
</evidence>
<keyword evidence="2" id="KW-0812">Transmembrane</keyword>
<feature type="transmembrane region" description="Helical" evidence="2">
    <location>
        <begin position="70"/>
        <end position="88"/>
    </location>
</feature>
<keyword evidence="4" id="KW-1185">Reference proteome</keyword>
<feature type="transmembrane region" description="Helical" evidence="2">
    <location>
        <begin position="7"/>
        <end position="28"/>
    </location>
</feature>
<dbReference type="RefSeq" id="WP_141464183.1">
    <property type="nucleotide sequence ID" value="NZ_RBZW01000021.1"/>
</dbReference>
<feature type="region of interest" description="Disordered" evidence="1">
    <location>
        <begin position="118"/>
        <end position="138"/>
    </location>
</feature>
<accession>A0A4V6RUD5</accession>